<dbReference type="GeneID" id="60063361"/>
<dbReference type="HOGENOM" id="CLU_042006_0_0_10"/>
<dbReference type="eggNOG" id="ENOG5032XC3">
    <property type="taxonomic scope" value="Bacteria"/>
</dbReference>
<gene>
    <name evidence="1" type="ORF">HMPREF1534_00577</name>
</gene>
<dbReference type="OrthoDB" id="693120at2"/>
<keyword evidence="2" id="KW-1185">Reference proteome</keyword>
<protein>
    <recommendedName>
        <fullName evidence="3">DUF3843 family protein</fullName>
    </recommendedName>
</protein>
<comment type="caution">
    <text evidence="1">The sequence shown here is derived from an EMBL/GenBank/DDBJ whole genome shotgun (WGS) entry which is preliminary data.</text>
</comment>
<dbReference type="AlphaFoldDB" id="U6RMS2"/>
<proteinExistence type="predicted"/>
<dbReference type="EMBL" id="AQHY01000007">
    <property type="protein sequence ID" value="EOA57810.1"/>
    <property type="molecule type" value="Genomic_DNA"/>
</dbReference>
<name>U6RMS2_9BACT</name>
<evidence type="ECO:0008006" key="3">
    <source>
        <dbReference type="Google" id="ProtNLM"/>
    </source>
</evidence>
<evidence type="ECO:0000313" key="2">
    <source>
        <dbReference type="Proteomes" id="UP000017831"/>
    </source>
</evidence>
<dbReference type="PATRIC" id="fig|1121098.3.peg.588"/>
<organism evidence="1 2">
    <name type="scientific">Phocaeicola massiliensis B84634 = Timone 84634 = DSM 17679 = JCM 13223</name>
    <dbReference type="NCBI Taxonomy" id="1121098"/>
    <lineage>
        <taxon>Bacteria</taxon>
        <taxon>Pseudomonadati</taxon>
        <taxon>Bacteroidota</taxon>
        <taxon>Bacteroidia</taxon>
        <taxon>Bacteroidales</taxon>
        <taxon>Bacteroidaceae</taxon>
        <taxon>Phocaeicola</taxon>
    </lineage>
</organism>
<reference evidence="1 2" key="1">
    <citation type="submission" date="2013-04" db="EMBL/GenBank/DDBJ databases">
        <title>The Genome Sequence of Bacteroides massiliensis DSM 17679.</title>
        <authorList>
            <consortium name="The Broad Institute Genomics Platform"/>
            <person name="Earl A."/>
            <person name="Ward D."/>
            <person name="Feldgarden M."/>
            <person name="Gevers D."/>
            <person name="Martens E."/>
            <person name="Fenner L."/>
            <person name="Roux V."/>
            <person name="Mallet M.N."/>
            <person name="Raoult D."/>
            <person name="Walker B."/>
            <person name="Young S."/>
            <person name="Zeng Q."/>
            <person name="Gargeya S."/>
            <person name="Fitzgerald M."/>
            <person name="Haas B."/>
            <person name="Abouelleil A."/>
            <person name="Allen A.W."/>
            <person name="Alvarado L."/>
            <person name="Arachchi H.M."/>
            <person name="Berlin A.M."/>
            <person name="Chapman S.B."/>
            <person name="Gainer-Dewar J."/>
            <person name="Goldberg J."/>
            <person name="Griggs A."/>
            <person name="Gujja S."/>
            <person name="Hansen M."/>
            <person name="Howarth C."/>
            <person name="Imamovic A."/>
            <person name="Ireland A."/>
            <person name="Larimer J."/>
            <person name="McCowan C."/>
            <person name="Murphy C."/>
            <person name="Pearson M."/>
            <person name="Poon T.W."/>
            <person name="Priest M."/>
            <person name="Roberts A."/>
            <person name="Saif S."/>
            <person name="Shea T."/>
            <person name="Sisk P."/>
            <person name="Sykes S."/>
            <person name="Wortman J."/>
            <person name="Nusbaum C."/>
            <person name="Birren B."/>
        </authorList>
    </citation>
    <scope>NUCLEOTIDE SEQUENCE [LARGE SCALE GENOMIC DNA]</scope>
    <source>
        <strain evidence="2">B84634 / Timone 84634 / DSM 17679 / JCM 13223</strain>
    </source>
</reference>
<dbReference type="Pfam" id="PF12954">
    <property type="entry name" value="DUF3843"/>
    <property type="match status" value="1"/>
</dbReference>
<evidence type="ECO:0000313" key="1">
    <source>
        <dbReference type="EMBL" id="EOA57810.1"/>
    </source>
</evidence>
<dbReference type="Proteomes" id="UP000017831">
    <property type="component" value="Unassembled WGS sequence"/>
</dbReference>
<sequence>MQKANLYIKDWLSIHPYTRQQPSDNYFVQLANRLFHICPLNEIPEAFKKKICLYTAAYLEDVISELGLWRSFVNKHSELYGTALPFYTLTPDYTKDEINEEDIRFIIWNTLQKAPYPHSYIHPMTTSIRQTAKMFFEILDEEYETAPANDALTEYFMKFRDRTEAEHKLLWLFGHNYLTEPSVQEYIAQVTASDKYIIPCGPMALFLYEWIDLLTGHQTENWQQIEGLYPDTPTLSDEIKQRNQTTYELFTKGTKGAQIIYLNGYKELHHFLTQVLQWPDDDNHTLPQMKGNRNFIMMVNPEKGILLANDICECITDPLNNLYNREIAVKEAFNLLTVPTKCPPDLLEYLISHHYIPDAQLPEYGEKELVEKNADFIARHALLYYYRGD</sequence>
<accession>U6RMS2</accession>
<dbReference type="InterPro" id="IPR024214">
    <property type="entry name" value="DUF3843"/>
</dbReference>
<dbReference type="RefSeq" id="WP_005936835.1">
    <property type="nucleotide sequence ID" value="NZ_KB890320.1"/>
</dbReference>